<keyword evidence="1" id="KW-0812">Transmembrane</keyword>
<dbReference type="InterPro" id="IPR050789">
    <property type="entry name" value="Diverse_Enzym_Activities"/>
</dbReference>
<dbReference type="EMBL" id="DVMW01000024">
    <property type="protein sequence ID" value="HIU35563.1"/>
    <property type="molecule type" value="Genomic_DNA"/>
</dbReference>
<dbReference type="PANTHER" id="PTHR43283">
    <property type="entry name" value="BETA-LACTAMASE-RELATED"/>
    <property type="match status" value="1"/>
</dbReference>
<keyword evidence="3" id="KW-0378">Hydrolase</keyword>
<evidence type="ECO:0000313" key="3">
    <source>
        <dbReference type="EMBL" id="HIU35563.1"/>
    </source>
</evidence>
<protein>
    <submittedName>
        <fullName evidence="3">Serine hydrolase</fullName>
    </submittedName>
</protein>
<dbReference type="InterPro" id="IPR012338">
    <property type="entry name" value="Beta-lactam/transpept-like"/>
</dbReference>
<comment type="caution">
    <text evidence="3">The sequence shown here is derived from an EMBL/GenBank/DDBJ whole genome shotgun (WGS) entry which is preliminary data.</text>
</comment>
<sequence>MNAAKTDLPRAATPEEVGVNGDVAEQFVDYIQREQLEFHSLMVLRHGKVAVEWYNDPYDAHTKHTMYSVSKSFTSTAVGFAVHEGLLKLSDKVLDFFPDYPPAKPHPYFDKLTVRTLLNMTAGKQTDMLADKGKIDWVEDFLNSTWVFEPGTDFLYVSENTYMLCAILCRVTGMGVIEYLTPRLFEPLGIDIPFWETDPNGVEAGGWGLYITTEDLAKFADCYLHGGKYRGRQVIPAEWVEEATKNQLGDIRQPGDDPDSNAGYGYYFWRNGEVKNSYRADGMFSQFAINLPDYDASIITTAAIPSEPQARATIWKFFPAAFIDENGEKPAKPEPSLFARPAVSAHSPLEPKIEGRTIKMRRKLLLNLIGFPMSVLPLAVTFMMADRAGNIDHVSFRFKEHECSFTWDEKDEHNTVVCGMDGHYRYGTMTLGRVAFKVCANAEWLDDFNLKLSIRPIETIGKRDLNFLFRRRDRVTMTPSSTPSVYKICDTLVVNLGDVVKNPILSKAAQFLIRFAPPLAEPKHYGKFID</sequence>
<name>A0A9D1LCI6_9FIRM</name>
<dbReference type="PANTHER" id="PTHR43283:SF7">
    <property type="entry name" value="BETA-LACTAMASE-RELATED DOMAIN-CONTAINING PROTEIN"/>
    <property type="match status" value="1"/>
</dbReference>
<dbReference type="Proteomes" id="UP000824071">
    <property type="component" value="Unassembled WGS sequence"/>
</dbReference>
<gene>
    <name evidence="3" type="ORF">IAC53_03025</name>
</gene>
<accession>A0A9D1LCI6</accession>
<reference evidence="3" key="2">
    <citation type="journal article" date="2021" name="PeerJ">
        <title>Extensive microbial diversity within the chicken gut microbiome revealed by metagenomics and culture.</title>
        <authorList>
            <person name="Gilroy R."/>
            <person name="Ravi A."/>
            <person name="Getino M."/>
            <person name="Pursley I."/>
            <person name="Horton D.L."/>
            <person name="Alikhan N.F."/>
            <person name="Baker D."/>
            <person name="Gharbi K."/>
            <person name="Hall N."/>
            <person name="Watson M."/>
            <person name="Adriaenssens E.M."/>
            <person name="Foster-Nyarko E."/>
            <person name="Jarju S."/>
            <person name="Secka A."/>
            <person name="Antonio M."/>
            <person name="Oren A."/>
            <person name="Chaudhuri R.R."/>
            <person name="La Ragione R."/>
            <person name="Hildebrand F."/>
            <person name="Pallen M.J."/>
        </authorList>
    </citation>
    <scope>NUCLEOTIDE SEQUENCE</scope>
    <source>
        <strain evidence="3">ChiGjej1B1-19959</strain>
    </source>
</reference>
<organism evidence="3 4">
    <name type="scientific">Candidatus Fimenecus excrementigallinarum</name>
    <dbReference type="NCBI Taxonomy" id="2840816"/>
    <lineage>
        <taxon>Bacteria</taxon>
        <taxon>Bacillati</taxon>
        <taxon>Bacillota</taxon>
        <taxon>Clostridia</taxon>
        <taxon>Candidatus Fimenecus</taxon>
    </lineage>
</organism>
<feature type="transmembrane region" description="Helical" evidence="1">
    <location>
        <begin position="364"/>
        <end position="385"/>
    </location>
</feature>
<dbReference type="Gene3D" id="3.40.710.10">
    <property type="entry name" value="DD-peptidase/beta-lactamase superfamily"/>
    <property type="match status" value="1"/>
</dbReference>
<evidence type="ECO:0000313" key="4">
    <source>
        <dbReference type="Proteomes" id="UP000824071"/>
    </source>
</evidence>
<keyword evidence="1" id="KW-0472">Membrane</keyword>
<dbReference type="SUPFAM" id="SSF56601">
    <property type="entry name" value="beta-lactamase/transpeptidase-like"/>
    <property type="match status" value="1"/>
</dbReference>
<dbReference type="InterPro" id="IPR001466">
    <property type="entry name" value="Beta-lactam-related"/>
</dbReference>
<dbReference type="Pfam" id="PF00144">
    <property type="entry name" value="Beta-lactamase"/>
    <property type="match status" value="1"/>
</dbReference>
<feature type="domain" description="Beta-lactamase-related" evidence="2">
    <location>
        <begin position="40"/>
        <end position="307"/>
    </location>
</feature>
<evidence type="ECO:0000256" key="1">
    <source>
        <dbReference type="SAM" id="Phobius"/>
    </source>
</evidence>
<reference evidence="3" key="1">
    <citation type="submission" date="2020-10" db="EMBL/GenBank/DDBJ databases">
        <authorList>
            <person name="Gilroy R."/>
        </authorList>
    </citation>
    <scope>NUCLEOTIDE SEQUENCE</scope>
    <source>
        <strain evidence="3">ChiGjej1B1-19959</strain>
    </source>
</reference>
<keyword evidence="1" id="KW-1133">Transmembrane helix</keyword>
<dbReference type="GO" id="GO:0016787">
    <property type="term" value="F:hydrolase activity"/>
    <property type="evidence" value="ECO:0007669"/>
    <property type="project" value="UniProtKB-KW"/>
</dbReference>
<dbReference type="AlphaFoldDB" id="A0A9D1LCI6"/>
<evidence type="ECO:0000259" key="2">
    <source>
        <dbReference type="Pfam" id="PF00144"/>
    </source>
</evidence>
<proteinExistence type="predicted"/>